<gene>
    <name evidence="4" type="primary">oadA</name>
    <name evidence="4" type="ORF">KRX52_10435</name>
</gene>
<feature type="domain" description="Lipoyl-binding" evidence="2">
    <location>
        <begin position="527"/>
        <end position="602"/>
    </location>
</feature>
<dbReference type="NCBIfam" id="NF006761">
    <property type="entry name" value="PRK09282.1"/>
    <property type="match status" value="1"/>
</dbReference>
<protein>
    <submittedName>
        <fullName evidence="4">Sodium-extruding oxaloacetate decarboxylase subunit alpha</fullName>
    </submittedName>
</protein>
<dbReference type="PANTHER" id="PTHR43778:SF2">
    <property type="entry name" value="PYRUVATE CARBOXYLASE, MITOCHONDRIAL"/>
    <property type="match status" value="1"/>
</dbReference>
<evidence type="ECO:0000313" key="5">
    <source>
        <dbReference type="Proteomes" id="UP000813068"/>
    </source>
</evidence>
<dbReference type="InterPro" id="IPR055268">
    <property type="entry name" value="PCB-like"/>
</dbReference>
<dbReference type="NCBIfam" id="TIGR01108">
    <property type="entry name" value="oadA"/>
    <property type="match status" value="1"/>
</dbReference>
<dbReference type="CDD" id="cd07937">
    <property type="entry name" value="DRE_TIM_PC_TC_5S"/>
    <property type="match status" value="1"/>
</dbReference>
<name>A0ABS6MWM5_9GAMM</name>
<dbReference type="PANTHER" id="PTHR43778">
    <property type="entry name" value="PYRUVATE CARBOXYLASE"/>
    <property type="match status" value="1"/>
</dbReference>
<sequence>MNKKITVTDTILRDAHQSLLATRMRLEDMLPICAKLDQVGYWSLEVWGGATFDACVRFLKEDPWERLRQLKAALPNTRLQMLLRGQNLLGYRHYSDDVVKAFVAKAAVNGIDVFRIFDAMNDVRNLRTAIEAVKAAGKHAQGTISYTTSPVHTVASFVELGKRMQEKGVDSIAIKDMAGLLTPYATAELVQALKAEIDLPIFVHSHDTAGMGAMCQLKAIEAGADHIDTAISSFAWGTSHPGTESMVAALRGTPYDTGLDLELLQEIGLYFYGVRKKYHQFESEFTSVDTRVQVNQVPGGMMSNLANQLKEQGALHRINEVFAEIPRVREDLGFPPLVTPTSQIVGTQAVFNVLAGERYKTITNEVKLYLQGRYGRAPGKVNEHLRFQAIGSEEVIDVRPADLIKPEMARLREEIGSLAKSEEDVLTFAMFPDIGRKFLEERAAGTLKPEALLPQPDAAGRPAAAQEGVPTEFVVDVHGESYRIDITGVSVKTDGKRHFYLAIDGMPEEVVFEPLNAFVGGAASGKRKQTAAPGDVSTTMPGNIVDVLVKEGDVVKAGQPVLITEAMKMETEVQAPIAGTVTAIHVVKGDRVNPGEVLIEIGS</sequence>
<dbReference type="Pfam" id="PF00682">
    <property type="entry name" value="HMGL-like"/>
    <property type="match status" value="1"/>
</dbReference>
<dbReference type="InterPro" id="IPR005776">
    <property type="entry name" value="OadA"/>
</dbReference>
<dbReference type="CDD" id="cd06850">
    <property type="entry name" value="biotinyl_domain"/>
    <property type="match status" value="1"/>
</dbReference>
<feature type="domain" description="Pyruvate carboxyltransferase" evidence="3">
    <location>
        <begin position="5"/>
        <end position="265"/>
    </location>
</feature>
<keyword evidence="1" id="KW-0092">Biotin</keyword>
<dbReference type="RefSeq" id="WP_217681677.1">
    <property type="nucleotide sequence ID" value="NZ_JAHRGL010000022.1"/>
</dbReference>
<accession>A0ABS6MWM5</accession>
<evidence type="ECO:0000313" key="4">
    <source>
        <dbReference type="EMBL" id="MBV2133214.1"/>
    </source>
</evidence>
<keyword evidence="5" id="KW-1185">Reference proteome</keyword>
<proteinExistence type="predicted"/>
<dbReference type="InterPro" id="IPR000891">
    <property type="entry name" value="PYR_CT"/>
</dbReference>
<reference evidence="4 5" key="1">
    <citation type="submission" date="2021-06" db="EMBL/GenBank/DDBJ databases">
        <title>Differences between aerobic and microaerobic xylene degrading microbial communities.</title>
        <authorList>
            <person name="Banerjee S."/>
            <person name="Tancsics A."/>
        </authorList>
    </citation>
    <scope>NUCLEOTIDE SEQUENCE [LARGE SCALE GENOMIC DNA]</scope>
    <source>
        <strain evidence="4 5">MAP12</strain>
    </source>
</reference>
<comment type="caution">
    <text evidence="4">The sequence shown here is derived from an EMBL/GenBank/DDBJ whole genome shotgun (WGS) entry which is preliminary data.</text>
</comment>
<dbReference type="PROSITE" id="PS50968">
    <property type="entry name" value="BIOTINYL_LIPOYL"/>
    <property type="match status" value="1"/>
</dbReference>
<dbReference type="InterPro" id="IPR000089">
    <property type="entry name" value="Biotin_lipoyl"/>
</dbReference>
<dbReference type="PROSITE" id="PS50991">
    <property type="entry name" value="PYR_CT"/>
    <property type="match status" value="1"/>
</dbReference>
<evidence type="ECO:0000256" key="1">
    <source>
        <dbReference type="ARBA" id="ARBA00023267"/>
    </source>
</evidence>
<dbReference type="Pfam" id="PF02436">
    <property type="entry name" value="PYC_OADA"/>
    <property type="match status" value="1"/>
</dbReference>
<evidence type="ECO:0000259" key="2">
    <source>
        <dbReference type="PROSITE" id="PS50968"/>
    </source>
</evidence>
<organism evidence="4 5">
    <name type="scientific">Geopseudomonas aromaticivorans</name>
    <dbReference type="NCBI Taxonomy" id="2849492"/>
    <lineage>
        <taxon>Bacteria</taxon>
        <taxon>Pseudomonadati</taxon>
        <taxon>Pseudomonadota</taxon>
        <taxon>Gammaproteobacteria</taxon>
        <taxon>Pseudomonadales</taxon>
        <taxon>Pseudomonadaceae</taxon>
        <taxon>Geopseudomonas</taxon>
    </lineage>
</organism>
<dbReference type="InterPro" id="IPR003379">
    <property type="entry name" value="Carboxylase_cons_dom"/>
</dbReference>
<dbReference type="Proteomes" id="UP000813068">
    <property type="component" value="Unassembled WGS sequence"/>
</dbReference>
<evidence type="ECO:0000259" key="3">
    <source>
        <dbReference type="PROSITE" id="PS50991"/>
    </source>
</evidence>
<dbReference type="EMBL" id="JAHRGL010000022">
    <property type="protein sequence ID" value="MBV2133214.1"/>
    <property type="molecule type" value="Genomic_DNA"/>
</dbReference>
<dbReference type="Pfam" id="PF00364">
    <property type="entry name" value="Biotin_lipoyl"/>
    <property type="match status" value="1"/>
</dbReference>